<evidence type="ECO:0000313" key="1">
    <source>
        <dbReference type="EMBL" id="RKF54025.1"/>
    </source>
</evidence>
<name>A0A420H9C6_9PEZI</name>
<keyword evidence="2" id="KW-1185">Reference proteome</keyword>
<organism evidence="1 2">
    <name type="scientific">Golovinomyces cichoracearum</name>
    <dbReference type="NCBI Taxonomy" id="62708"/>
    <lineage>
        <taxon>Eukaryota</taxon>
        <taxon>Fungi</taxon>
        <taxon>Dikarya</taxon>
        <taxon>Ascomycota</taxon>
        <taxon>Pezizomycotina</taxon>
        <taxon>Leotiomycetes</taxon>
        <taxon>Erysiphales</taxon>
        <taxon>Erysiphaceae</taxon>
        <taxon>Golovinomyces</taxon>
    </lineage>
</organism>
<proteinExistence type="predicted"/>
<sequence length="93" mass="10502">MRYRGRESILTLLSVVTPKIQTCVGNYFGIYDRSIQVFPAVNFVSLFDLVIDGFYRGIRSSEKQSPILASDKAVISIRLSYTIGILIDHTPIF</sequence>
<dbReference type="EMBL" id="MCBQ01021351">
    <property type="protein sequence ID" value="RKF54025.1"/>
    <property type="molecule type" value="Genomic_DNA"/>
</dbReference>
<evidence type="ECO:0000313" key="2">
    <source>
        <dbReference type="Proteomes" id="UP000283383"/>
    </source>
</evidence>
<reference evidence="1 2" key="1">
    <citation type="journal article" date="2018" name="BMC Genomics">
        <title>Comparative genome analyses reveal sequence features reflecting distinct modes of host-adaptation between dicot and monocot powdery mildew.</title>
        <authorList>
            <person name="Wu Y."/>
            <person name="Ma X."/>
            <person name="Pan Z."/>
            <person name="Kale S.D."/>
            <person name="Song Y."/>
            <person name="King H."/>
            <person name="Zhang Q."/>
            <person name="Presley C."/>
            <person name="Deng X."/>
            <person name="Wei C.I."/>
            <person name="Xiao S."/>
        </authorList>
    </citation>
    <scope>NUCLEOTIDE SEQUENCE [LARGE SCALE GENOMIC DNA]</scope>
    <source>
        <strain evidence="1">UMSG3</strain>
    </source>
</reference>
<gene>
    <name evidence="1" type="ORF">GcM3_04987</name>
</gene>
<dbReference type="Proteomes" id="UP000283383">
    <property type="component" value="Unassembled WGS sequence"/>
</dbReference>
<comment type="caution">
    <text evidence="1">The sequence shown here is derived from an EMBL/GenBank/DDBJ whole genome shotgun (WGS) entry which is preliminary data.</text>
</comment>
<dbReference type="AlphaFoldDB" id="A0A420H9C6"/>
<accession>A0A420H9C6</accession>
<protein>
    <submittedName>
        <fullName evidence="1">Uncharacterized protein</fullName>
    </submittedName>
</protein>